<gene>
    <name evidence="6" type="ORF">O3M35_010019</name>
</gene>
<reference evidence="6 7" key="1">
    <citation type="submission" date="2022-12" db="EMBL/GenBank/DDBJ databases">
        <title>Chromosome-level genome assembly of true bugs.</title>
        <authorList>
            <person name="Ma L."/>
            <person name="Li H."/>
        </authorList>
    </citation>
    <scope>NUCLEOTIDE SEQUENCE [LARGE SCALE GENOMIC DNA]</scope>
    <source>
        <strain evidence="6">Lab_2022b</strain>
    </source>
</reference>
<dbReference type="Proteomes" id="UP001461498">
    <property type="component" value="Unassembled WGS sequence"/>
</dbReference>
<dbReference type="GO" id="GO:0000785">
    <property type="term" value="C:chromatin"/>
    <property type="evidence" value="ECO:0007669"/>
    <property type="project" value="TreeGrafter"/>
</dbReference>
<keyword evidence="7" id="KW-1185">Reference proteome</keyword>
<protein>
    <recommendedName>
        <fullName evidence="5">SP-RING-type domain-containing protein</fullName>
    </recommendedName>
</protein>
<dbReference type="InterPro" id="IPR038654">
    <property type="entry name" value="PINIT_sf"/>
</dbReference>
<dbReference type="InterPro" id="IPR004181">
    <property type="entry name" value="Znf_MIZ"/>
</dbReference>
<proteinExistence type="predicted"/>
<keyword evidence="3" id="KW-0862">Zinc</keyword>
<name>A0AAW1CXE0_9HEMI</name>
<dbReference type="AlphaFoldDB" id="A0AAW1CXE0"/>
<dbReference type="Gene3D" id="3.30.40.10">
    <property type="entry name" value="Zinc/RING finger domain, C3HC4 (zinc finger)"/>
    <property type="match status" value="1"/>
</dbReference>
<dbReference type="PANTHER" id="PTHR10782:SF4">
    <property type="entry name" value="TONALLI, ISOFORM E"/>
    <property type="match status" value="1"/>
</dbReference>
<accession>A0AAW1CXE0</accession>
<organism evidence="6 7">
    <name type="scientific">Rhynocoris fuscipes</name>
    <dbReference type="NCBI Taxonomy" id="488301"/>
    <lineage>
        <taxon>Eukaryota</taxon>
        <taxon>Metazoa</taxon>
        <taxon>Ecdysozoa</taxon>
        <taxon>Arthropoda</taxon>
        <taxon>Hexapoda</taxon>
        <taxon>Insecta</taxon>
        <taxon>Pterygota</taxon>
        <taxon>Neoptera</taxon>
        <taxon>Paraneoptera</taxon>
        <taxon>Hemiptera</taxon>
        <taxon>Heteroptera</taxon>
        <taxon>Panheteroptera</taxon>
        <taxon>Cimicomorpha</taxon>
        <taxon>Reduviidae</taxon>
        <taxon>Harpactorinae</taxon>
        <taxon>Harpactorini</taxon>
        <taxon>Rhynocoris</taxon>
    </lineage>
</organism>
<dbReference type="CDD" id="cd16650">
    <property type="entry name" value="SP-RING_PIAS-like"/>
    <property type="match status" value="1"/>
</dbReference>
<dbReference type="GO" id="GO:0061665">
    <property type="term" value="F:SUMO ligase activity"/>
    <property type="evidence" value="ECO:0007669"/>
    <property type="project" value="TreeGrafter"/>
</dbReference>
<keyword evidence="2 4" id="KW-0863">Zinc-finger</keyword>
<evidence type="ECO:0000256" key="4">
    <source>
        <dbReference type="PROSITE-ProRule" id="PRU00452"/>
    </source>
</evidence>
<dbReference type="Gene3D" id="2.60.120.780">
    <property type="entry name" value="PINIT domain"/>
    <property type="match status" value="1"/>
</dbReference>
<dbReference type="Pfam" id="PF02891">
    <property type="entry name" value="zf-MIZ"/>
    <property type="match status" value="1"/>
</dbReference>
<dbReference type="GO" id="GO:0016925">
    <property type="term" value="P:protein sumoylation"/>
    <property type="evidence" value="ECO:0007669"/>
    <property type="project" value="TreeGrafter"/>
</dbReference>
<sequence>MYSINTKSKNQAVNSEWNTLENLILEKIEKLNRRDSLEIVDFIKQVECKVINGAKKKIIIRLTDDQVLNIIRHRTGTPRAPSYYLQLLLRIGMLTSGGDIVRFENINKNFTVKCNNKEIRNPEERPINLTPALKILPQVDNIIVIEFHRNSFYVVQPYLAKEYSSPAYYSPSLTFNPMDLFSLYTKIISESKKLNEANVDDAEIISYDISLICPITQTQIKCPCRGEQCYHLNCFDLTAFLKLYLQKRRWFCPICAKLIKPNTLFIDRFTKKLISQVPEDCLAVTINQDGTWFPKITNRTV</sequence>
<dbReference type="PROSITE" id="PS51044">
    <property type="entry name" value="ZF_SP_RING"/>
    <property type="match status" value="1"/>
</dbReference>
<dbReference type="PANTHER" id="PTHR10782">
    <property type="entry name" value="ZINC FINGER MIZ DOMAIN-CONTAINING PROTEIN"/>
    <property type="match status" value="1"/>
</dbReference>
<evidence type="ECO:0000313" key="7">
    <source>
        <dbReference type="Proteomes" id="UP001461498"/>
    </source>
</evidence>
<keyword evidence="1" id="KW-0479">Metal-binding</keyword>
<dbReference type="GO" id="GO:0008270">
    <property type="term" value="F:zinc ion binding"/>
    <property type="evidence" value="ECO:0007669"/>
    <property type="project" value="UniProtKB-KW"/>
</dbReference>
<evidence type="ECO:0000256" key="3">
    <source>
        <dbReference type="ARBA" id="ARBA00022833"/>
    </source>
</evidence>
<evidence type="ECO:0000256" key="2">
    <source>
        <dbReference type="ARBA" id="ARBA00022771"/>
    </source>
</evidence>
<dbReference type="EMBL" id="JAPXFL010000007">
    <property type="protein sequence ID" value="KAK9503473.1"/>
    <property type="molecule type" value="Genomic_DNA"/>
</dbReference>
<dbReference type="InterPro" id="IPR013083">
    <property type="entry name" value="Znf_RING/FYVE/PHD"/>
</dbReference>
<evidence type="ECO:0000313" key="6">
    <source>
        <dbReference type="EMBL" id="KAK9503473.1"/>
    </source>
</evidence>
<evidence type="ECO:0000256" key="1">
    <source>
        <dbReference type="ARBA" id="ARBA00022723"/>
    </source>
</evidence>
<comment type="caution">
    <text evidence="6">The sequence shown here is derived from an EMBL/GenBank/DDBJ whole genome shotgun (WGS) entry which is preliminary data.</text>
</comment>
<evidence type="ECO:0000259" key="5">
    <source>
        <dbReference type="PROSITE" id="PS51044"/>
    </source>
</evidence>
<feature type="domain" description="SP-RING-type" evidence="5">
    <location>
        <begin position="198"/>
        <end position="279"/>
    </location>
</feature>